<dbReference type="InterPro" id="IPR016137">
    <property type="entry name" value="RGS"/>
</dbReference>
<dbReference type="PANTHER" id="PTHR46102">
    <property type="entry name" value="AXIN"/>
    <property type="match status" value="1"/>
</dbReference>
<dbReference type="SUPFAM" id="SSF48097">
    <property type="entry name" value="Regulator of G-protein signaling, RGS"/>
    <property type="match status" value="1"/>
</dbReference>
<dbReference type="SMART" id="SM00315">
    <property type="entry name" value="RGS"/>
    <property type="match status" value="1"/>
</dbReference>
<feature type="compositionally biased region" description="Polar residues" evidence="3">
    <location>
        <begin position="340"/>
        <end position="363"/>
    </location>
</feature>
<feature type="compositionally biased region" description="Basic and acidic residues" evidence="3">
    <location>
        <begin position="596"/>
        <end position="607"/>
    </location>
</feature>
<dbReference type="InterPro" id="IPR036305">
    <property type="entry name" value="RGS_sf"/>
</dbReference>
<evidence type="ECO:0000256" key="1">
    <source>
        <dbReference type="ARBA" id="ARBA00004496"/>
    </source>
</evidence>
<dbReference type="PANTHER" id="PTHR46102:SF2">
    <property type="entry name" value="AXIN"/>
    <property type="match status" value="1"/>
</dbReference>
<evidence type="ECO:0000256" key="2">
    <source>
        <dbReference type="ARBA" id="ARBA00022490"/>
    </source>
</evidence>
<feature type="compositionally biased region" description="Basic and acidic residues" evidence="3">
    <location>
        <begin position="278"/>
        <end position="288"/>
    </location>
</feature>
<organism evidence="5 6">
    <name type="scientific">Mya arenaria</name>
    <name type="common">Soft-shell clam</name>
    <dbReference type="NCBI Taxonomy" id="6604"/>
    <lineage>
        <taxon>Eukaryota</taxon>
        <taxon>Metazoa</taxon>
        <taxon>Spiralia</taxon>
        <taxon>Lophotrochozoa</taxon>
        <taxon>Mollusca</taxon>
        <taxon>Bivalvia</taxon>
        <taxon>Autobranchia</taxon>
        <taxon>Heteroconchia</taxon>
        <taxon>Euheterodonta</taxon>
        <taxon>Imparidentia</taxon>
        <taxon>Neoheterodontei</taxon>
        <taxon>Myida</taxon>
        <taxon>Myoidea</taxon>
        <taxon>Myidae</taxon>
        <taxon>Mya</taxon>
    </lineage>
</organism>
<dbReference type="InterPro" id="IPR043581">
    <property type="entry name" value="Axin-like"/>
</dbReference>
<evidence type="ECO:0000313" key="5">
    <source>
        <dbReference type="EMBL" id="WAQ96321.1"/>
    </source>
</evidence>
<comment type="subcellular location">
    <subcellularLocation>
        <location evidence="1">Cytoplasm</location>
    </subcellularLocation>
</comment>
<dbReference type="Proteomes" id="UP001164746">
    <property type="component" value="Chromosome 2"/>
</dbReference>
<feature type="region of interest" description="Disordered" evidence="3">
    <location>
        <begin position="503"/>
        <end position="639"/>
    </location>
</feature>
<evidence type="ECO:0000259" key="4">
    <source>
        <dbReference type="PROSITE" id="PS50132"/>
    </source>
</evidence>
<proteinExistence type="predicted"/>
<feature type="compositionally biased region" description="Polar residues" evidence="3">
    <location>
        <begin position="532"/>
        <end position="546"/>
    </location>
</feature>
<dbReference type="Gene3D" id="1.10.167.10">
    <property type="entry name" value="Regulator of G-protein Signalling 4, domain 2"/>
    <property type="match status" value="1"/>
</dbReference>
<feature type="region of interest" description="Disordered" evidence="3">
    <location>
        <begin position="253"/>
        <end position="311"/>
    </location>
</feature>
<dbReference type="InterPro" id="IPR024066">
    <property type="entry name" value="RGS_subdom1/3"/>
</dbReference>
<dbReference type="PRINTS" id="PR01301">
    <property type="entry name" value="RGSPROTEIN"/>
</dbReference>
<evidence type="ECO:0000256" key="3">
    <source>
        <dbReference type="SAM" id="MobiDB-lite"/>
    </source>
</evidence>
<feature type="domain" description="RGS" evidence="4">
    <location>
        <begin position="124"/>
        <end position="247"/>
    </location>
</feature>
<dbReference type="Pfam" id="PF08833">
    <property type="entry name" value="Axin_b-cat_bind"/>
    <property type="match status" value="1"/>
</dbReference>
<name>A0ABY7DI86_MYAAR</name>
<feature type="compositionally biased region" description="Basic residues" evidence="3">
    <location>
        <begin position="575"/>
        <end position="595"/>
    </location>
</feature>
<protein>
    <submittedName>
        <fullName evidence="5">AXIN1-like protein</fullName>
    </submittedName>
</protein>
<dbReference type="InterPro" id="IPR044926">
    <property type="entry name" value="RGS_subdomain_2"/>
</dbReference>
<feature type="compositionally biased region" description="Polar residues" evidence="3">
    <location>
        <begin position="625"/>
        <end position="639"/>
    </location>
</feature>
<accession>A0ABY7DI86</accession>
<feature type="compositionally biased region" description="Polar residues" evidence="3">
    <location>
        <begin position="553"/>
        <end position="562"/>
    </location>
</feature>
<evidence type="ECO:0000313" key="6">
    <source>
        <dbReference type="Proteomes" id="UP001164746"/>
    </source>
</evidence>
<dbReference type="Pfam" id="PF00615">
    <property type="entry name" value="RGS"/>
    <property type="match status" value="1"/>
</dbReference>
<feature type="region of interest" description="Disordered" evidence="3">
    <location>
        <begin position="1"/>
        <end position="76"/>
    </location>
</feature>
<dbReference type="InterPro" id="IPR014936">
    <property type="entry name" value="Axin_b-cat-bd"/>
</dbReference>
<sequence length="682" mass="75597">MSSKVDMFLQESGGTTFTETAPRPPVPGEENEKESNGGMSTKSSGSHRSQVSQTSCRSMGSTKGDINPATPRKSNIEKPAVSNVTCCFDEEMDAPLGFEPEGSVTNSPPFTENSTPPYLKWAESLQNLLEDHDGVTLFKEFLGQEDVGTASVDFWFACQGLKKNAQITEHSQVVKLMKTISKRYIKGERLPFVDGDTKRTIAEGINLQHEDNIDVTLFDAAQTQVETYMKNETYPLFLNSNLYLSYVSREGDSPKSSNSSIGSNSASRPVSSGPLPTVKEDQELRNDDFAVPFSVGPPTTRHHSRTAPLEAVRPDVLSTPYLSHRSQAVPYHNSYAPVSAQDSEIQSLSSQDTFSEDAQSVTDSRMDTHTESGDIAWGTDRIEDGPASQTERMSPLFQWKQLGKRPERLANVKNRNIAETNCKQFAELLSKRLMEVLAERESKERFQEAMNRSDISETMEKTCLSSSSVKNATSTSFGPLLQSSMIDEENADSILEEHCSRIWESSAGQTPSRSPGRSRSPDRFRKPAVPPTGTSSMPGTLHVKTSQSKKRTNSTMSHSLASFDSGMGDDAHKQCVSHKHYHHHHHHHHEKRKTKQKLEWQAQEHSKVCIGDVSTPHHGGRGTRTRSAPRTSSDAYSNLDSGISMVESCQTTQDNSLMADPAKSKYVFRWYRLKLKYSPGAG</sequence>
<feature type="compositionally biased region" description="Polar residues" evidence="3">
    <location>
        <begin position="37"/>
        <end position="61"/>
    </location>
</feature>
<dbReference type="PROSITE" id="PS50132">
    <property type="entry name" value="RGS"/>
    <property type="match status" value="1"/>
</dbReference>
<reference evidence="5" key="1">
    <citation type="submission" date="2022-11" db="EMBL/GenBank/DDBJ databases">
        <title>Centuries of genome instability and evolution in soft-shell clam transmissible cancer (bioRxiv).</title>
        <authorList>
            <person name="Hart S.F.M."/>
            <person name="Yonemitsu M.A."/>
            <person name="Giersch R.M."/>
            <person name="Beal B.F."/>
            <person name="Arriagada G."/>
            <person name="Davis B.W."/>
            <person name="Ostrander E.A."/>
            <person name="Goff S.P."/>
            <person name="Metzger M.J."/>
        </authorList>
    </citation>
    <scope>NUCLEOTIDE SEQUENCE</scope>
    <source>
        <strain evidence="5">MELC-2E11</strain>
        <tissue evidence="5">Siphon/mantle</tissue>
    </source>
</reference>
<feature type="compositionally biased region" description="Low complexity" evidence="3">
    <location>
        <begin position="254"/>
        <end position="267"/>
    </location>
</feature>
<dbReference type="EMBL" id="CP111013">
    <property type="protein sequence ID" value="WAQ96321.1"/>
    <property type="molecule type" value="Genomic_DNA"/>
</dbReference>
<keyword evidence="6" id="KW-1185">Reference proteome</keyword>
<gene>
    <name evidence="5" type="ORF">MAR_029011</name>
</gene>
<dbReference type="Gene3D" id="1.10.196.10">
    <property type="match status" value="1"/>
</dbReference>
<feature type="region of interest" description="Disordered" evidence="3">
    <location>
        <begin position="340"/>
        <end position="381"/>
    </location>
</feature>
<keyword evidence="2" id="KW-0963">Cytoplasm</keyword>